<feature type="domain" description="Thioesterase" evidence="3">
    <location>
        <begin position="60"/>
        <end position="131"/>
    </location>
</feature>
<protein>
    <submittedName>
        <fullName evidence="4">Uncharacterized protein (TIGR00369 family)</fullName>
    </submittedName>
</protein>
<evidence type="ECO:0000313" key="5">
    <source>
        <dbReference type="Proteomes" id="UP000272400"/>
    </source>
</evidence>
<evidence type="ECO:0000313" key="4">
    <source>
        <dbReference type="EMBL" id="ROO85449.1"/>
    </source>
</evidence>
<dbReference type="Proteomes" id="UP000272400">
    <property type="component" value="Unassembled WGS sequence"/>
</dbReference>
<organism evidence="4 5">
    <name type="scientific">Actinocorallia herbida</name>
    <dbReference type="NCBI Taxonomy" id="58109"/>
    <lineage>
        <taxon>Bacteria</taxon>
        <taxon>Bacillati</taxon>
        <taxon>Actinomycetota</taxon>
        <taxon>Actinomycetes</taxon>
        <taxon>Streptosporangiales</taxon>
        <taxon>Thermomonosporaceae</taxon>
        <taxon>Actinocorallia</taxon>
    </lineage>
</organism>
<dbReference type="InterPro" id="IPR003736">
    <property type="entry name" value="PAAI_dom"/>
</dbReference>
<proteinExistence type="inferred from homology"/>
<dbReference type="GO" id="GO:0047617">
    <property type="term" value="F:fatty acyl-CoA hydrolase activity"/>
    <property type="evidence" value="ECO:0007669"/>
    <property type="project" value="InterPro"/>
</dbReference>
<evidence type="ECO:0000256" key="1">
    <source>
        <dbReference type="ARBA" id="ARBA00008324"/>
    </source>
</evidence>
<accession>A0A3N1CVX4</accession>
<dbReference type="PANTHER" id="PTHR21660:SF1">
    <property type="entry name" value="ACYL-COENZYME A THIOESTERASE 13"/>
    <property type="match status" value="1"/>
</dbReference>
<dbReference type="Gene3D" id="3.10.129.10">
    <property type="entry name" value="Hotdog Thioesterase"/>
    <property type="match status" value="1"/>
</dbReference>
<dbReference type="Pfam" id="PF03061">
    <property type="entry name" value="4HBT"/>
    <property type="match status" value="1"/>
</dbReference>
<comment type="caution">
    <text evidence="4">The sequence shown here is derived from an EMBL/GenBank/DDBJ whole genome shotgun (WGS) entry which is preliminary data.</text>
</comment>
<dbReference type="CDD" id="cd03443">
    <property type="entry name" value="PaaI_thioesterase"/>
    <property type="match status" value="1"/>
</dbReference>
<reference evidence="4 5" key="1">
    <citation type="submission" date="2018-11" db="EMBL/GenBank/DDBJ databases">
        <title>Sequencing the genomes of 1000 actinobacteria strains.</title>
        <authorList>
            <person name="Klenk H.-P."/>
        </authorList>
    </citation>
    <scope>NUCLEOTIDE SEQUENCE [LARGE SCALE GENOMIC DNA]</scope>
    <source>
        <strain evidence="4 5">DSM 44254</strain>
    </source>
</reference>
<dbReference type="NCBIfam" id="TIGR00369">
    <property type="entry name" value="unchar_dom_1"/>
    <property type="match status" value="1"/>
</dbReference>
<keyword evidence="2" id="KW-0378">Hydrolase</keyword>
<name>A0A3N1CVX4_9ACTN</name>
<dbReference type="InterPro" id="IPR039298">
    <property type="entry name" value="ACOT13"/>
</dbReference>
<sequence>MREVAVAEGNGRAGGVAFELEGHVLEVMGLYDVPAPEGADLAMAMALTPRVVNTRGGLQGGLVATLVDLAAARAVALGLGDGESSATADLNIRYLSSVSVGPAVAAARVLRRGRNLTVVEVTVRDEGRDLVAAVATLSFSIVALRPGQPHPRDLSPRD</sequence>
<dbReference type="InterPro" id="IPR029069">
    <property type="entry name" value="HotDog_dom_sf"/>
</dbReference>
<evidence type="ECO:0000259" key="3">
    <source>
        <dbReference type="Pfam" id="PF03061"/>
    </source>
</evidence>
<dbReference type="SUPFAM" id="SSF54637">
    <property type="entry name" value="Thioesterase/thiol ester dehydrase-isomerase"/>
    <property type="match status" value="1"/>
</dbReference>
<dbReference type="EMBL" id="RJKE01000001">
    <property type="protein sequence ID" value="ROO85449.1"/>
    <property type="molecule type" value="Genomic_DNA"/>
</dbReference>
<comment type="similarity">
    <text evidence="1">Belongs to the thioesterase PaaI family.</text>
</comment>
<dbReference type="AlphaFoldDB" id="A0A3N1CVX4"/>
<keyword evidence="5" id="KW-1185">Reference proteome</keyword>
<evidence type="ECO:0000256" key="2">
    <source>
        <dbReference type="ARBA" id="ARBA00022801"/>
    </source>
</evidence>
<dbReference type="PANTHER" id="PTHR21660">
    <property type="entry name" value="THIOESTERASE SUPERFAMILY MEMBER-RELATED"/>
    <property type="match status" value="1"/>
</dbReference>
<gene>
    <name evidence="4" type="ORF">EDD29_2993</name>
</gene>
<dbReference type="InterPro" id="IPR006683">
    <property type="entry name" value="Thioestr_dom"/>
</dbReference>